<name>A0ABV4U3I1_9BACT</name>
<protein>
    <recommendedName>
        <fullName evidence="4 13">Threonylcarbamoyl-AMP synthase</fullName>
        <shortName evidence="13">TC-AMP synthase</shortName>
        <ecNumber evidence="3 13">2.7.7.87</ecNumber>
    </recommendedName>
    <alternativeName>
        <fullName evidence="11 13">L-threonylcarbamoyladenylate synthase</fullName>
    </alternativeName>
</protein>
<dbReference type="InterPro" id="IPR017945">
    <property type="entry name" value="DHBP_synth_RibB-like_a/b_dom"/>
</dbReference>
<dbReference type="InterPro" id="IPR006070">
    <property type="entry name" value="Sua5-like_dom"/>
</dbReference>
<comment type="catalytic activity">
    <reaction evidence="12 13">
        <text>L-threonine + hydrogencarbonate + ATP = L-threonylcarbamoyladenylate + diphosphate + H2O</text>
        <dbReference type="Rhea" id="RHEA:36407"/>
        <dbReference type="ChEBI" id="CHEBI:15377"/>
        <dbReference type="ChEBI" id="CHEBI:17544"/>
        <dbReference type="ChEBI" id="CHEBI:30616"/>
        <dbReference type="ChEBI" id="CHEBI:33019"/>
        <dbReference type="ChEBI" id="CHEBI:57926"/>
        <dbReference type="ChEBI" id="CHEBI:73682"/>
        <dbReference type="EC" id="2.7.7.87"/>
    </reaction>
</comment>
<reference evidence="16 17" key="1">
    <citation type="submission" date="2024-08" db="EMBL/GenBank/DDBJ databases">
        <title>Whole-genome sequencing of halo(alkali)philic microorganisms from hypersaline lakes.</title>
        <authorList>
            <person name="Sorokin D.Y."/>
            <person name="Merkel A.Y."/>
            <person name="Messina E."/>
            <person name="Yakimov M."/>
        </authorList>
    </citation>
    <scope>NUCLEOTIDE SEQUENCE [LARGE SCALE GENOMIC DNA]</scope>
    <source>
        <strain evidence="16 17">AB-hyl4</strain>
    </source>
</reference>
<evidence type="ECO:0000256" key="10">
    <source>
        <dbReference type="ARBA" id="ARBA00022840"/>
    </source>
</evidence>
<dbReference type="Pfam" id="PF03481">
    <property type="entry name" value="Sua5_C"/>
    <property type="match status" value="1"/>
</dbReference>
<comment type="caution">
    <text evidence="16">The sequence shown here is derived from an EMBL/GenBank/DDBJ whole genome shotgun (WGS) entry which is preliminary data.</text>
</comment>
<evidence type="ECO:0000313" key="17">
    <source>
        <dbReference type="Proteomes" id="UP001575105"/>
    </source>
</evidence>
<comment type="subcellular location">
    <subcellularLocation>
        <location evidence="1 13">Cytoplasm</location>
    </subcellularLocation>
</comment>
<dbReference type="Pfam" id="PF01300">
    <property type="entry name" value="Sua5_yciO_yrdC"/>
    <property type="match status" value="1"/>
</dbReference>
<evidence type="ECO:0000256" key="11">
    <source>
        <dbReference type="ARBA" id="ARBA00029774"/>
    </source>
</evidence>
<proteinExistence type="inferred from homology"/>
<gene>
    <name evidence="16" type="ORF">ACERK3_07590</name>
</gene>
<keyword evidence="8 13" id="KW-0548">Nucleotidyltransferase</keyword>
<dbReference type="EMBL" id="JBGUBD010000004">
    <property type="protein sequence ID" value="MFA9478157.1"/>
    <property type="molecule type" value="Genomic_DNA"/>
</dbReference>
<evidence type="ECO:0000256" key="14">
    <source>
        <dbReference type="SAM" id="MobiDB-lite"/>
    </source>
</evidence>
<comment type="similarity">
    <text evidence="2 13">Belongs to the SUA5 family.</text>
</comment>
<evidence type="ECO:0000256" key="7">
    <source>
        <dbReference type="ARBA" id="ARBA00022694"/>
    </source>
</evidence>
<evidence type="ECO:0000256" key="12">
    <source>
        <dbReference type="ARBA" id="ARBA00048366"/>
    </source>
</evidence>
<sequence length="381" mass="40897">MTTGPPTPPIDEKTLTRAADILRRGGLVAFPTETVYGLGANALDTTAVARIFQVKGRPHFDPLIVHVPSLAAARRLTTAWPDTAQQLATAFWPGPLTLVLPKFQVSSSEFRVQDAQGPNSRLETQNSKLAPPDLVTAGLPTVAVRVPAHPVALALLRAVDLPIAAPSANRFGGVSPTTADHVQTELGDQIDLILDGGPCQTGVESTVISLIDPDRPRLLRLGGLTLEAIEQTVGPITLATPQTPDPQAEQRGQQSPGMLERHYAPRTPMQVVESISDFEFRISNFPEITHPNKSQPLKIGLIVFGRSADQTRSEIRNPKSEIHPTIEPLSPAGDLVEAAANLFAAMRRLDAAGLDLIIAERVPDTGLGRAINDRLRRAATR</sequence>
<keyword evidence="6 13" id="KW-0808">Transferase</keyword>
<accession>A0ABV4U3I1</accession>
<dbReference type="EC" id="2.7.7.87" evidence="3 13"/>
<keyword evidence="7 13" id="KW-0819">tRNA processing</keyword>
<keyword evidence="10 13" id="KW-0067">ATP-binding</keyword>
<evidence type="ECO:0000256" key="2">
    <source>
        <dbReference type="ARBA" id="ARBA00007663"/>
    </source>
</evidence>
<dbReference type="InterPro" id="IPR010923">
    <property type="entry name" value="T(6)A37_SUA5"/>
</dbReference>
<dbReference type="PROSITE" id="PS51163">
    <property type="entry name" value="YRDC"/>
    <property type="match status" value="1"/>
</dbReference>
<dbReference type="PANTHER" id="PTHR17490:SF16">
    <property type="entry name" value="THREONYLCARBAMOYL-AMP SYNTHASE"/>
    <property type="match status" value="1"/>
</dbReference>
<evidence type="ECO:0000256" key="9">
    <source>
        <dbReference type="ARBA" id="ARBA00022741"/>
    </source>
</evidence>
<comment type="function">
    <text evidence="13">Required for the formation of a threonylcarbamoyl group on adenosine at position 37 (t(6)A37) in tRNAs that read codons beginning with adenine.</text>
</comment>
<organism evidence="16 17">
    <name type="scientific">Natronomicrosphaera hydrolytica</name>
    <dbReference type="NCBI Taxonomy" id="3242702"/>
    <lineage>
        <taxon>Bacteria</taxon>
        <taxon>Pseudomonadati</taxon>
        <taxon>Planctomycetota</taxon>
        <taxon>Phycisphaerae</taxon>
        <taxon>Phycisphaerales</taxon>
        <taxon>Phycisphaeraceae</taxon>
        <taxon>Natronomicrosphaera</taxon>
    </lineage>
</organism>
<evidence type="ECO:0000256" key="4">
    <source>
        <dbReference type="ARBA" id="ARBA00015492"/>
    </source>
</evidence>
<evidence type="ECO:0000259" key="15">
    <source>
        <dbReference type="PROSITE" id="PS51163"/>
    </source>
</evidence>
<keyword evidence="17" id="KW-1185">Reference proteome</keyword>
<dbReference type="Proteomes" id="UP001575105">
    <property type="component" value="Unassembled WGS sequence"/>
</dbReference>
<dbReference type="Gene3D" id="3.40.50.11030">
    <property type="entry name" value="Threonylcarbamoyl-AMP synthase, C-terminal domain"/>
    <property type="match status" value="1"/>
</dbReference>
<dbReference type="PANTHER" id="PTHR17490">
    <property type="entry name" value="SUA5"/>
    <property type="match status" value="1"/>
</dbReference>
<feature type="region of interest" description="Disordered" evidence="14">
    <location>
        <begin position="237"/>
        <end position="256"/>
    </location>
</feature>
<dbReference type="RefSeq" id="WP_425345084.1">
    <property type="nucleotide sequence ID" value="NZ_JBGUBD010000004.1"/>
</dbReference>
<keyword evidence="9 13" id="KW-0547">Nucleotide-binding</keyword>
<dbReference type="SUPFAM" id="SSF55821">
    <property type="entry name" value="YrdC/RibB"/>
    <property type="match status" value="1"/>
</dbReference>
<evidence type="ECO:0000256" key="13">
    <source>
        <dbReference type="PIRNR" id="PIRNR004930"/>
    </source>
</evidence>
<evidence type="ECO:0000313" key="16">
    <source>
        <dbReference type="EMBL" id="MFA9478157.1"/>
    </source>
</evidence>
<evidence type="ECO:0000256" key="1">
    <source>
        <dbReference type="ARBA" id="ARBA00004496"/>
    </source>
</evidence>
<dbReference type="Gene3D" id="3.90.870.10">
    <property type="entry name" value="DHBP synthase"/>
    <property type="match status" value="1"/>
</dbReference>
<dbReference type="InterPro" id="IPR050156">
    <property type="entry name" value="TC-AMP_synthase_SUA5"/>
</dbReference>
<keyword evidence="5 13" id="KW-0963">Cytoplasm</keyword>
<dbReference type="GO" id="GO:0061710">
    <property type="term" value="F:L-threonylcarbamoyladenylate synthase"/>
    <property type="evidence" value="ECO:0007669"/>
    <property type="project" value="UniProtKB-EC"/>
</dbReference>
<evidence type="ECO:0000256" key="3">
    <source>
        <dbReference type="ARBA" id="ARBA00012584"/>
    </source>
</evidence>
<feature type="domain" description="YrdC-like" evidence="15">
    <location>
        <begin position="12"/>
        <end position="224"/>
    </location>
</feature>
<evidence type="ECO:0000256" key="6">
    <source>
        <dbReference type="ARBA" id="ARBA00022679"/>
    </source>
</evidence>
<dbReference type="InterPro" id="IPR005145">
    <property type="entry name" value="Sua5_C"/>
</dbReference>
<dbReference type="PIRSF" id="PIRSF004930">
    <property type="entry name" value="Tln_factor_SUA5"/>
    <property type="match status" value="1"/>
</dbReference>
<evidence type="ECO:0000256" key="8">
    <source>
        <dbReference type="ARBA" id="ARBA00022695"/>
    </source>
</evidence>
<evidence type="ECO:0000256" key="5">
    <source>
        <dbReference type="ARBA" id="ARBA00022490"/>
    </source>
</evidence>
<dbReference type="InterPro" id="IPR038385">
    <property type="entry name" value="Sua5/YwlC_C"/>
</dbReference>